<gene>
    <name evidence="3" type="ORF">THRCLA_05477</name>
</gene>
<dbReference type="EMBL" id="JNBS01001242">
    <property type="protein sequence ID" value="OQS02126.1"/>
    <property type="molecule type" value="Genomic_DNA"/>
</dbReference>
<evidence type="ECO:0000256" key="1">
    <source>
        <dbReference type="SAM" id="MobiDB-lite"/>
    </source>
</evidence>
<dbReference type="InterPro" id="IPR001683">
    <property type="entry name" value="PX_dom"/>
</dbReference>
<dbReference type="GO" id="GO:0035091">
    <property type="term" value="F:phosphatidylinositol binding"/>
    <property type="evidence" value="ECO:0007669"/>
    <property type="project" value="InterPro"/>
</dbReference>
<evidence type="ECO:0000259" key="2">
    <source>
        <dbReference type="PROSITE" id="PS50195"/>
    </source>
</evidence>
<feature type="region of interest" description="Disordered" evidence="1">
    <location>
        <begin position="494"/>
        <end position="554"/>
    </location>
</feature>
<accession>A0A1V9ZVT8</accession>
<comment type="caution">
    <text evidence="3">The sequence shown here is derived from an EMBL/GenBank/DDBJ whole genome shotgun (WGS) entry which is preliminary data.</text>
</comment>
<dbReference type="OrthoDB" id="10254720at2759"/>
<keyword evidence="4" id="KW-1185">Reference proteome</keyword>
<sequence>MLLLSQCACQEDCSSPRRSVLSNPVSPSRDFGYQTLNLEAKASSALQTQRINELAWIHKRSSTGTSPYWLDIDMNTLPDGQRGPCENFCLPQNWSAAFASPQDFTIKAYEAKANVYTLAVLSLAVPKASPTEEIPAEKPKFTIPTYANHYNKPPRQRLYDLHHSSSSNSWSNPWAKTNKVQHVAFVQKTENEIKTFVHSMALRLPGHNLATNFKRKLKQSTNMETRAEAIIDVLAYILCVTHVGHEFLVPLREPIVQDIRVRMFFQLAWGSALGPSPSGSNSCDGRLESQERPSLPLEWTNDVIKTSSSQSSFVSRSKQNTIVYVPKPQCTNYVKPQEWERRHPKPGAFTVQLTNIYVGQDGVAHYTLTVLYQDQTEKSSQITVSHRYNEFFELATHLQKKTGLSIMSMLPPKTFFASSDVLFLEYRSIRLQQFIHNMLALSFTGMLDQTISMVAEPQVRLFLKLPIVQWNVIPVGPVLRQPVAALDRFRAFSNSPTLSSHSSSSPMKLMDQEDSKDDEDDDTPFVACETHSETPYYMPRRTSQRRPMARAGAA</sequence>
<dbReference type="Proteomes" id="UP000243217">
    <property type="component" value="Unassembled WGS sequence"/>
</dbReference>
<dbReference type="InterPro" id="IPR036871">
    <property type="entry name" value="PX_dom_sf"/>
</dbReference>
<organism evidence="3 4">
    <name type="scientific">Thraustotheca clavata</name>
    <dbReference type="NCBI Taxonomy" id="74557"/>
    <lineage>
        <taxon>Eukaryota</taxon>
        <taxon>Sar</taxon>
        <taxon>Stramenopiles</taxon>
        <taxon>Oomycota</taxon>
        <taxon>Saprolegniomycetes</taxon>
        <taxon>Saprolegniales</taxon>
        <taxon>Achlyaceae</taxon>
        <taxon>Thraustotheca</taxon>
    </lineage>
</organism>
<protein>
    <recommendedName>
        <fullName evidence="2">PX domain-containing protein</fullName>
    </recommendedName>
</protein>
<dbReference type="PROSITE" id="PS50195">
    <property type="entry name" value="PX"/>
    <property type="match status" value="1"/>
</dbReference>
<feature type="compositionally biased region" description="Low complexity" evidence="1">
    <location>
        <begin position="494"/>
        <end position="505"/>
    </location>
</feature>
<dbReference type="AlphaFoldDB" id="A0A1V9ZVT8"/>
<dbReference type="Gene3D" id="3.30.1520.10">
    <property type="entry name" value="Phox-like domain"/>
    <property type="match status" value="1"/>
</dbReference>
<proteinExistence type="predicted"/>
<dbReference type="SUPFAM" id="SSF64268">
    <property type="entry name" value="PX domain"/>
    <property type="match status" value="1"/>
</dbReference>
<feature type="compositionally biased region" description="Acidic residues" evidence="1">
    <location>
        <begin position="512"/>
        <end position="523"/>
    </location>
</feature>
<evidence type="ECO:0000313" key="3">
    <source>
        <dbReference type="EMBL" id="OQS02126.1"/>
    </source>
</evidence>
<dbReference type="CDD" id="cd06093">
    <property type="entry name" value="PX_domain"/>
    <property type="match status" value="1"/>
</dbReference>
<evidence type="ECO:0000313" key="4">
    <source>
        <dbReference type="Proteomes" id="UP000243217"/>
    </source>
</evidence>
<feature type="domain" description="PX" evidence="2">
    <location>
        <begin position="344"/>
        <end position="470"/>
    </location>
</feature>
<reference evidence="3 4" key="1">
    <citation type="journal article" date="2014" name="Genome Biol. Evol.">
        <title>The secreted proteins of Achlya hypogyna and Thraustotheca clavata identify the ancestral oomycete secretome and reveal gene acquisitions by horizontal gene transfer.</title>
        <authorList>
            <person name="Misner I."/>
            <person name="Blouin N."/>
            <person name="Leonard G."/>
            <person name="Richards T.A."/>
            <person name="Lane C.E."/>
        </authorList>
    </citation>
    <scope>NUCLEOTIDE SEQUENCE [LARGE SCALE GENOMIC DNA]</scope>
    <source>
        <strain evidence="3 4">ATCC 34112</strain>
    </source>
</reference>
<name>A0A1V9ZVT8_9STRA</name>
<dbReference type="Pfam" id="PF00787">
    <property type="entry name" value="PX"/>
    <property type="match status" value="1"/>
</dbReference>